<evidence type="ECO:0000256" key="2">
    <source>
        <dbReference type="ARBA" id="ARBA00022448"/>
    </source>
</evidence>
<evidence type="ECO:0000256" key="6">
    <source>
        <dbReference type="ARBA" id="ARBA00022989"/>
    </source>
</evidence>
<dbReference type="PANTHER" id="PTHR30574">
    <property type="entry name" value="INNER MEMBRANE PROTEIN YEDE"/>
    <property type="match status" value="1"/>
</dbReference>
<evidence type="ECO:0000256" key="4">
    <source>
        <dbReference type="ARBA" id="ARBA00022519"/>
    </source>
</evidence>
<keyword evidence="6 9" id="KW-1133">Transmembrane helix</keyword>
<dbReference type="AlphaFoldDB" id="A0A510J9B2"/>
<dbReference type="Proteomes" id="UP000321606">
    <property type="component" value="Chromosome"/>
</dbReference>
<feature type="transmembrane region" description="Helical" evidence="9">
    <location>
        <begin position="16"/>
        <end position="34"/>
    </location>
</feature>
<organism evidence="10 11">
    <name type="scientific">Pseudoleptotrichia goodfellowii</name>
    <dbReference type="NCBI Taxonomy" id="157692"/>
    <lineage>
        <taxon>Bacteria</taxon>
        <taxon>Fusobacteriati</taxon>
        <taxon>Fusobacteriota</taxon>
        <taxon>Fusobacteriia</taxon>
        <taxon>Fusobacteriales</taxon>
        <taxon>Leptotrichiaceae</taxon>
        <taxon>Pseudoleptotrichia</taxon>
    </lineage>
</organism>
<comment type="subcellular location">
    <subcellularLocation>
        <location evidence="1">Cell inner membrane</location>
        <topology evidence="1">Multi-pass membrane protein</topology>
    </subcellularLocation>
</comment>
<dbReference type="PANTHER" id="PTHR30574:SF1">
    <property type="entry name" value="SULPHUR TRANSPORT DOMAIN-CONTAINING PROTEIN"/>
    <property type="match status" value="1"/>
</dbReference>
<feature type="transmembrane region" description="Helical" evidence="9">
    <location>
        <begin position="46"/>
        <end position="71"/>
    </location>
</feature>
<keyword evidence="3" id="KW-1003">Cell membrane</keyword>
<dbReference type="InterPro" id="IPR007272">
    <property type="entry name" value="Sulf_transp_TsuA/YedE"/>
</dbReference>
<dbReference type="Pfam" id="PF04143">
    <property type="entry name" value="Sulf_transp"/>
    <property type="match status" value="1"/>
</dbReference>
<dbReference type="STRING" id="714315.GCA_000516535_00809"/>
<keyword evidence="7 9" id="KW-0472">Membrane</keyword>
<evidence type="ECO:0000256" key="3">
    <source>
        <dbReference type="ARBA" id="ARBA00022475"/>
    </source>
</evidence>
<keyword evidence="4" id="KW-0997">Cell inner membrane</keyword>
<evidence type="ECO:0000256" key="1">
    <source>
        <dbReference type="ARBA" id="ARBA00004429"/>
    </source>
</evidence>
<dbReference type="KEGG" id="lgo:JCM16774_0818"/>
<dbReference type="GO" id="GO:0005886">
    <property type="term" value="C:plasma membrane"/>
    <property type="evidence" value="ECO:0007669"/>
    <property type="project" value="UniProtKB-SubCell"/>
</dbReference>
<gene>
    <name evidence="10" type="ORF">JCM16774_0818</name>
</gene>
<dbReference type="EMBL" id="AP019822">
    <property type="protein sequence ID" value="BBM35888.1"/>
    <property type="molecule type" value="Genomic_DNA"/>
</dbReference>
<evidence type="ECO:0000256" key="9">
    <source>
        <dbReference type="SAM" id="Phobius"/>
    </source>
</evidence>
<keyword evidence="2" id="KW-0813">Transport</keyword>
<evidence type="ECO:0000313" key="11">
    <source>
        <dbReference type="Proteomes" id="UP000321606"/>
    </source>
</evidence>
<accession>A0A510J9B2</accession>
<sequence>MGKSIATPILKDGGSLRNIGIIVGATLATLYASEFKIKKIKGKRQLIGAVIGGFLMGFGARLAAGCNIAALFSALSALSLTGWFFAASLLIGAIIGSKILVGYIMNE</sequence>
<name>A0A510J9B2_9FUSO</name>
<comment type="similarity">
    <text evidence="8">Belongs to the TsuA/YedE (TC 9.B.102) family.</text>
</comment>
<protein>
    <submittedName>
        <fullName evidence="10">YeeE/YedE family protein</fullName>
    </submittedName>
</protein>
<dbReference type="RefSeq" id="WP_232049474.1">
    <property type="nucleotide sequence ID" value="NZ_AP019822.1"/>
</dbReference>
<evidence type="ECO:0000256" key="5">
    <source>
        <dbReference type="ARBA" id="ARBA00022692"/>
    </source>
</evidence>
<evidence type="ECO:0000256" key="8">
    <source>
        <dbReference type="ARBA" id="ARBA00035655"/>
    </source>
</evidence>
<evidence type="ECO:0000313" key="10">
    <source>
        <dbReference type="EMBL" id="BBM35888.1"/>
    </source>
</evidence>
<evidence type="ECO:0000256" key="7">
    <source>
        <dbReference type="ARBA" id="ARBA00023136"/>
    </source>
</evidence>
<keyword evidence="5 9" id="KW-0812">Transmembrane</keyword>
<feature type="transmembrane region" description="Helical" evidence="9">
    <location>
        <begin position="83"/>
        <end position="105"/>
    </location>
</feature>
<reference evidence="10 11" key="1">
    <citation type="submission" date="2019-07" db="EMBL/GenBank/DDBJ databases">
        <title>Complete Genome Sequence of Leptotrichia goodfellowii Strain JCM 16774.</title>
        <authorList>
            <person name="Watanabe S."/>
            <person name="Cui L."/>
        </authorList>
    </citation>
    <scope>NUCLEOTIDE SEQUENCE [LARGE SCALE GENOMIC DNA]</scope>
    <source>
        <strain evidence="10 11">JCM16774</strain>
    </source>
</reference>
<proteinExistence type="inferred from homology"/>